<dbReference type="Pfam" id="PF13561">
    <property type="entry name" value="adh_short_C2"/>
    <property type="match status" value="1"/>
</dbReference>
<dbReference type="FunFam" id="3.40.50.720:FF:000084">
    <property type="entry name" value="Short-chain dehydrogenase reductase"/>
    <property type="match status" value="1"/>
</dbReference>
<dbReference type="GO" id="GO:0006629">
    <property type="term" value="P:lipid metabolic process"/>
    <property type="evidence" value="ECO:0007669"/>
    <property type="project" value="UniProtKB-ARBA"/>
</dbReference>
<comment type="similarity">
    <text evidence="2">Belongs to the short-chain dehydrogenases/reductases (SDR) family.</text>
</comment>
<accession>A0A815BD66</accession>
<gene>
    <name evidence="8" type="ORF">BYL167_LOCUS9914</name>
    <name evidence="6" type="ORF">CJN711_LOCUS23425</name>
    <name evidence="7" type="ORF">GIL414_LOCUS6923</name>
    <name evidence="5" type="ORF">KQP761_LOCUS3281</name>
</gene>
<evidence type="ECO:0000256" key="3">
    <source>
        <dbReference type="ARBA" id="ARBA00023002"/>
    </source>
</evidence>
<evidence type="ECO:0000313" key="7">
    <source>
        <dbReference type="EMBL" id="CAF3908248.1"/>
    </source>
</evidence>
<comment type="pathway">
    <text evidence="1">Lipid metabolism; fatty acid biosynthesis.</text>
</comment>
<keyword evidence="3" id="KW-0560">Oxidoreductase</keyword>
<dbReference type="GO" id="GO:0016616">
    <property type="term" value="F:oxidoreductase activity, acting on the CH-OH group of donors, NAD or NADP as acceptor"/>
    <property type="evidence" value="ECO:0007669"/>
    <property type="project" value="TreeGrafter"/>
</dbReference>
<dbReference type="InterPro" id="IPR036291">
    <property type="entry name" value="NAD(P)-bd_dom_sf"/>
</dbReference>
<dbReference type="EMBL" id="CAJOBJ010002038">
    <property type="protein sequence ID" value="CAF3908248.1"/>
    <property type="molecule type" value="Genomic_DNA"/>
</dbReference>
<evidence type="ECO:0000259" key="4">
    <source>
        <dbReference type="SMART" id="SM00822"/>
    </source>
</evidence>
<dbReference type="EMBL" id="CAJOBH010002914">
    <property type="protein sequence ID" value="CAF3929257.1"/>
    <property type="molecule type" value="Genomic_DNA"/>
</dbReference>
<evidence type="ECO:0000256" key="2">
    <source>
        <dbReference type="ARBA" id="ARBA00006484"/>
    </source>
</evidence>
<sequence length="267" mass="28515">MSEITNAQTNTSNVPTTACNRFHYKTAIVTGAGSGIGRAVLLRLVDEGACVFGIDLNETGLKETIQSSSHPEQISIAVMSVTDEEKVIEKVNEYVTLRGHLDIIVNAAGILRTSSVVETSLSDFRTVLDTNLIGTFLMCRTCLPHLVATKGNIINIASTAALHGHPFMSAYAASKGAIVAFTKALAREYLLQDVRANVIAPGGIDTPMNKNVPLPLNVNHRLFDNLRMPNGRFGKPEDVAGVVAMLASKDGCFINGDIIRVDGGVHS</sequence>
<protein>
    <recommendedName>
        <fullName evidence="4">Ketoreductase domain-containing protein</fullName>
    </recommendedName>
</protein>
<dbReference type="EMBL" id="CAJNOV010010884">
    <property type="protein sequence ID" value="CAF1428291.1"/>
    <property type="molecule type" value="Genomic_DNA"/>
</dbReference>
<dbReference type="PROSITE" id="PS00061">
    <property type="entry name" value="ADH_SHORT"/>
    <property type="match status" value="1"/>
</dbReference>
<dbReference type="Proteomes" id="UP000663855">
    <property type="component" value="Unassembled WGS sequence"/>
</dbReference>
<dbReference type="PANTHER" id="PTHR42760">
    <property type="entry name" value="SHORT-CHAIN DEHYDROGENASES/REDUCTASES FAMILY MEMBER"/>
    <property type="match status" value="1"/>
</dbReference>
<feature type="domain" description="Ketoreductase" evidence="4">
    <location>
        <begin position="25"/>
        <end position="207"/>
    </location>
</feature>
<evidence type="ECO:0000313" key="5">
    <source>
        <dbReference type="EMBL" id="CAF1270858.1"/>
    </source>
</evidence>
<comment type="caution">
    <text evidence="5">The sequence shown here is derived from an EMBL/GenBank/DDBJ whole genome shotgun (WGS) entry which is preliminary data.</text>
</comment>
<dbReference type="PRINTS" id="PR00080">
    <property type="entry name" value="SDRFAMILY"/>
</dbReference>
<evidence type="ECO:0000313" key="8">
    <source>
        <dbReference type="EMBL" id="CAF3929257.1"/>
    </source>
</evidence>
<dbReference type="SMART" id="SM00822">
    <property type="entry name" value="PKS_KR"/>
    <property type="match status" value="1"/>
</dbReference>
<proteinExistence type="inferred from homology"/>
<dbReference type="Proteomes" id="UP000681720">
    <property type="component" value="Unassembled WGS sequence"/>
</dbReference>
<dbReference type="SUPFAM" id="SSF51735">
    <property type="entry name" value="NAD(P)-binding Rossmann-fold domains"/>
    <property type="match status" value="1"/>
</dbReference>
<dbReference type="PRINTS" id="PR00081">
    <property type="entry name" value="GDHRDH"/>
</dbReference>
<dbReference type="Proteomes" id="UP000663834">
    <property type="component" value="Unassembled WGS sequence"/>
</dbReference>
<dbReference type="OrthoDB" id="47007at2759"/>
<dbReference type="CDD" id="cd05233">
    <property type="entry name" value="SDR_c"/>
    <property type="match status" value="1"/>
</dbReference>
<evidence type="ECO:0000313" key="9">
    <source>
        <dbReference type="Proteomes" id="UP000663834"/>
    </source>
</evidence>
<evidence type="ECO:0000313" key="6">
    <source>
        <dbReference type="EMBL" id="CAF1428291.1"/>
    </source>
</evidence>
<dbReference type="InterPro" id="IPR002347">
    <property type="entry name" value="SDR_fam"/>
</dbReference>
<dbReference type="InterPro" id="IPR020904">
    <property type="entry name" value="Sc_DH/Rdtase_CS"/>
</dbReference>
<dbReference type="EMBL" id="CAJNOW010000322">
    <property type="protein sequence ID" value="CAF1270858.1"/>
    <property type="molecule type" value="Genomic_DNA"/>
</dbReference>
<dbReference type="Gene3D" id="3.40.50.720">
    <property type="entry name" value="NAD(P)-binding Rossmann-like Domain"/>
    <property type="match status" value="1"/>
</dbReference>
<dbReference type="AlphaFoldDB" id="A0A815BD66"/>
<dbReference type="InterPro" id="IPR057326">
    <property type="entry name" value="KR_dom"/>
</dbReference>
<dbReference type="Proteomes" id="UP000681967">
    <property type="component" value="Unassembled WGS sequence"/>
</dbReference>
<reference evidence="5" key="1">
    <citation type="submission" date="2021-02" db="EMBL/GenBank/DDBJ databases">
        <authorList>
            <person name="Nowell W R."/>
        </authorList>
    </citation>
    <scope>NUCLEOTIDE SEQUENCE</scope>
</reference>
<evidence type="ECO:0000256" key="1">
    <source>
        <dbReference type="ARBA" id="ARBA00005194"/>
    </source>
</evidence>
<organism evidence="5 9">
    <name type="scientific">Rotaria magnacalcarata</name>
    <dbReference type="NCBI Taxonomy" id="392030"/>
    <lineage>
        <taxon>Eukaryota</taxon>
        <taxon>Metazoa</taxon>
        <taxon>Spiralia</taxon>
        <taxon>Gnathifera</taxon>
        <taxon>Rotifera</taxon>
        <taxon>Eurotatoria</taxon>
        <taxon>Bdelloidea</taxon>
        <taxon>Philodinida</taxon>
        <taxon>Philodinidae</taxon>
        <taxon>Rotaria</taxon>
    </lineage>
</organism>
<name>A0A815BD66_9BILA</name>